<evidence type="ECO:0000313" key="3">
    <source>
        <dbReference type="Proteomes" id="UP000054498"/>
    </source>
</evidence>
<dbReference type="Proteomes" id="UP000054498">
    <property type="component" value="Unassembled WGS sequence"/>
</dbReference>
<reference evidence="2 3" key="1">
    <citation type="journal article" date="2013" name="BMC Genomics">
        <title>Reconstruction of the lipid metabolism for the microalga Monoraphidium neglectum from its genome sequence reveals characteristics suitable for biofuel production.</title>
        <authorList>
            <person name="Bogen C."/>
            <person name="Al-Dilaimi A."/>
            <person name="Albersmeier A."/>
            <person name="Wichmann J."/>
            <person name="Grundmann M."/>
            <person name="Rupp O."/>
            <person name="Lauersen K.J."/>
            <person name="Blifernez-Klassen O."/>
            <person name="Kalinowski J."/>
            <person name="Goesmann A."/>
            <person name="Mussgnug J.H."/>
            <person name="Kruse O."/>
        </authorList>
    </citation>
    <scope>NUCLEOTIDE SEQUENCE [LARGE SCALE GENOMIC DNA]</scope>
    <source>
        <strain evidence="2 3">SAG 48.87</strain>
    </source>
</reference>
<dbReference type="OrthoDB" id="447842at2759"/>
<dbReference type="GO" id="GO:0016787">
    <property type="term" value="F:hydrolase activity"/>
    <property type="evidence" value="ECO:0007669"/>
    <property type="project" value="UniProtKB-KW"/>
</dbReference>
<dbReference type="RefSeq" id="XP_013898217.1">
    <property type="nucleotide sequence ID" value="XM_014042763.1"/>
</dbReference>
<organism evidence="2 3">
    <name type="scientific">Monoraphidium neglectum</name>
    <dbReference type="NCBI Taxonomy" id="145388"/>
    <lineage>
        <taxon>Eukaryota</taxon>
        <taxon>Viridiplantae</taxon>
        <taxon>Chlorophyta</taxon>
        <taxon>core chlorophytes</taxon>
        <taxon>Chlorophyceae</taxon>
        <taxon>CS clade</taxon>
        <taxon>Sphaeropleales</taxon>
        <taxon>Selenastraceae</taxon>
        <taxon>Monoraphidium</taxon>
    </lineage>
</organism>
<feature type="domain" description="Nudix hydrolase" evidence="1">
    <location>
        <begin position="4"/>
        <end position="91"/>
    </location>
</feature>
<keyword evidence="2" id="KW-0378">Hydrolase</keyword>
<dbReference type="PANTHER" id="PTHR43736:SF5">
    <property type="entry name" value="NUDIX HYDROLASE DOMAIN-CONTAINING PROTEIN"/>
    <property type="match status" value="1"/>
</dbReference>
<keyword evidence="3" id="KW-1185">Reference proteome</keyword>
<name>A0A0D2JIR0_9CHLO</name>
<dbReference type="InterPro" id="IPR015797">
    <property type="entry name" value="NUDIX_hydrolase-like_dom_sf"/>
</dbReference>
<dbReference type="AlphaFoldDB" id="A0A0D2JIR0"/>
<evidence type="ECO:0000313" key="2">
    <source>
        <dbReference type="EMBL" id="KIY99197.1"/>
    </source>
</evidence>
<dbReference type="GeneID" id="25741639"/>
<dbReference type="STRING" id="145388.A0A0D2JIR0"/>
<evidence type="ECO:0000259" key="1">
    <source>
        <dbReference type="Pfam" id="PF00293"/>
    </source>
</evidence>
<dbReference type="SUPFAM" id="SSF55811">
    <property type="entry name" value="Nudix"/>
    <property type="match status" value="1"/>
</dbReference>
<dbReference type="EC" id="3.6.1.-" evidence="2"/>
<dbReference type="Gene3D" id="3.90.79.10">
    <property type="entry name" value="Nucleoside Triphosphate Pyrophosphohydrolase"/>
    <property type="match status" value="1"/>
</dbReference>
<dbReference type="CDD" id="cd18873">
    <property type="entry name" value="NUDIX_NadM_like"/>
    <property type="match status" value="1"/>
</dbReference>
<gene>
    <name evidence="2" type="ORF">MNEG_8764</name>
</gene>
<sequence>MLSDEALEHAAARELKEETGLDPGSVPLVQVGAFGDPGRDPRGWTVTVCYAALVPPQARSGIQAADDAADAKLFPVGDLPGLAFDHKQVVRAALRRLADLPEVKDDGGMARELLMAAERLEGPWTPPRE</sequence>
<accession>A0A0D2JIR0</accession>
<dbReference type="EMBL" id="KK101922">
    <property type="protein sequence ID" value="KIY99197.1"/>
    <property type="molecule type" value="Genomic_DNA"/>
</dbReference>
<dbReference type="PANTHER" id="PTHR43736">
    <property type="entry name" value="ADP-RIBOSE PYROPHOSPHATASE"/>
    <property type="match status" value="1"/>
</dbReference>
<protein>
    <submittedName>
        <fullName evidence="2">7,8-dihydro-8-oxoguanine triphosphatase</fullName>
        <ecNumber evidence="2">3.6.1.-</ecNumber>
    </submittedName>
</protein>
<dbReference type="KEGG" id="mng:MNEG_8764"/>
<proteinExistence type="predicted"/>
<dbReference type="InterPro" id="IPR000086">
    <property type="entry name" value="NUDIX_hydrolase_dom"/>
</dbReference>
<dbReference type="Pfam" id="PF00293">
    <property type="entry name" value="NUDIX"/>
    <property type="match status" value="1"/>
</dbReference>